<evidence type="ECO:0000256" key="14">
    <source>
        <dbReference type="SAM" id="MobiDB-lite"/>
    </source>
</evidence>
<evidence type="ECO:0000256" key="8">
    <source>
        <dbReference type="ARBA" id="ARBA00022989"/>
    </source>
</evidence>
<dbReference type="GO" id="GO:0006836">
    <property type="term" value="P:neurotransmitter transport"/>
    <property type="evidence" value="ECO:0007669"/>
    <property type="project" value="UniProtKB-KW"/>
</dbReference>
<dbReference type="PROSITE" id="PS50267">
    <property type="entry name" value="NA_NEUROTRAN_SYMP_3"/>
    <property type="match status" value="1"/>
</dbReference>
<name>A0AAD9L671_RIDPI</name>
<evidence type="ECO:0000256" key="11">
    <source>
        <dbReference type="ARBA" id="ARBA00023157"/>
    </source>
</evidence>
<evidence type="ECO:0000256" key="7">
    <source>
        <dbReference type="ARBA" id="ARBA00022847"/>
    </source>
</evidence>
<keyword evidence="3" id="KW-1003">Cell membrane</keyword>
<evidence type="ECO:0000256" key="5">
    <source>
        <dbReference type="ARBA" id="ARBA00022723"/>
    </source>
</evidence>
<evidence type="ECO:0000256" key="12">
    <source>
        <dbReference type="ARBA" id="ARBA00023180"/>
    </source>
</evidence>
<dbReference type="Proteomes" id="UP001209878">
    <property type="component" value="Unassembled WGS sequence"/>
</dbReference>
<dbReference type="GO" id="GO:0015378">
    <property type="term" value="F:sodium:chloride symporter activity"/>
    <property type="evidence" value="ECO:0007669"/>
    <property type="project" value="UniProtKB-ARBA"/>
</dbReference>
<dbReference type="InterPro" id="IPR037272">
    <property type="entry name" value="SNS_sf"/>
</dbReference>
<feature type="binding site" evidence="13">
    <location>
        <position position="103"/>
    </location>
    <ligand>
        <name>Na(+)</name>
        <dbReference type="ChEBI" id="CHEBI:29101"/>
        <label>1</label>
    </ligand>
</feature>
<reference evidence="15" key="1">
    <citation type="journal article" date="2023" name="Mol. Biol. Evol.">
        <title>Third-Generation Sequencing Reveals the Adaptive Role of the Epigenome in Three Deep-Sea Polychaetes.</title>
        <authorList>
            <person name="Perez M."/>
            <person name="Aroh O."/>
            <person name="Sun Y."/>
            <person name="Lan Y."/>
            <person name="Juniper S.K."/>
            <person name="Young C.R."/>
            <person name="Angers B."/>
            <person name="Qian P.Y."/>
        </authorList>
    </citation>
    <scope>NUCLEOTIDE SEQUENCE</scope>
    <source>
        <strain evidence="15">R07B-5</strain>
    </source>
</reference>
<dbReference type="GO" id="GO:0090493">
    <property type="term" value="P:catecholamine uptake"/>
    <property type="evidence" value="ECO:0007669"/>
    <property type="project" value="UniProtKB-ARBA"/>
</dbReference>
<protein>
    <recommendedName>
        <fullName evidence="17">Sodium-dependent dopamine transporter</fullName>
    </recommendedName>
</protein>
<dbReference type="GO" id="GO:0046872">
    <property type="term" value="F:metal ion binding"/>
    <property type="evidence" value="ECO:0007669"/>
    <property type="project" value="UniProtKB-KW"/>
</dbReference>
<keyword evidence="10" id="KW-0472">Membrane</keyword>
<dbReference type="PANTHER" id="PTHR11616:SF320">
    <property type="entry name" value="SODIUM-DEPENDENT NORADRENALINE TRANSPORTER"/>
    <property type="match status" value="1"/>
</dbReference>
<comment type="caution">
    <text evidence="15">The sequence shown here is derived from an EMBL/GenBank/DDBJ whole genome shotgun (WGS) entry which is preliminary data.</text>
</comment>
<evidence type="ECO:0000256" key="6">
    <source>
        <dbReference type="ARBA" id="ARBA00022775"/>
    </source>
</evidence>
<evidence type="ECO:0000256" key="1">
    <source>
        <dbReference type="ARBA" id="ARBA00004651"/>
    </source>
</evidence>
<dbReference type="PANTHER" id="PTHR11616">
    <property type="entry name" value="SODIUM/CHLORIDE DEPENDENT TRANSPORTER"/>
    <property type="match status" value="1"/>
</dbReference>
<dbReference type="GO" id="GO:0006865">
    <property type="term" value="P:amino acid transport"/>
    <property type="evidence" value="ECO:0007669"/>
    <property type="project" value="TreeGrafter"/>
</dbReference>
<evidence type="ECO:0000256" key="10">
    <source>
        <dbReference type="ARBA" id="ARBA00023136"/>
    </source>
</evidence>
<keyword evidence="9 13" id="KW-0915">Sodium</keyword>
<gene>
    <name evidence="15" type="ORF">NP493_318g02005</name>
</gene>
<feature type="region of interest" description="Disordered" evidence="14">
    <location>
        <begin position="1"/>
        <end position="38"/>
    </location>
</feature>
<evidence type="ECO:0000256" key="9">
    <source>
        <dbReference type="ARBA" id="ARBA00023053"/>
    </source>
</evidence>
<dbReference type="GO" id="GO:0008504">
    <property type="term" value="F:monoamine transmembrane transporter activity"/>
    <property type="evidence" value="ECO:0007669"/>
    <property type="project" value="UniProtKB-ARBA"/>
</dbReference>
<dbReference type="GO" id="GO:0005886">
    <property type="term" value="C:plasma membrane"/>
    <property type="evidence" value="ECO:0007669"/>
    <property type="project" value="UniProtKB-SubCell"/>
</dbReference>
<keyword evidence="16" id="KW-1185">Reference proteome</keyword>
<dbReference type="EMBL" id="JAODUO010000322">
    <property type="protein sequence ID" value="KAK2183133.1"/>
    <property type="molecule type" value="Genomic_DNA"/>
</dbReference>
<keyword evidence="7" id="KW-0769">Symport</keyword>
<keyword evidence="8" id="KW-1133">Transmembrane helix</keyword>
<dbReference type="InterPro" id="IPR000175">
    <property type="entry name" value="Na/ntran_symport"/>
</dbReference>
<keyword evidence="4" id="KW-0812">Transmembrane</keyword>
<feature type="compositionally biased region" description="Basic and acidic residues" evidence="14">
    <location>
        <begin position="19"/>
        <end position="28"/>
    </location>
</feature>
<keyword evidence="2" id="KW-0813">Transport</keyword>
<evidence type="ECO:0000256" key="13">
    <source>
        <dbReference type="PIRSR" id="PIRSR600175-1"/>
    </source>
</evidence>
<evidence type="ECO:0000313" key="16">
    <source>
        <dbReference type="Proteomes" id="UP001209878"/>
    </source>
</evidence>
<dbReference type="AlphaFoldDB" id="A0AAD9L671"/>
<evidence type="ECO:0008006" key="17">
    <source>
        <dbReference type="Google" id="ProtNLM"/>
    </source>
</evidence>
<sequence length="124" mass="13498">MREEDADSFLQHNSGGSEPIDHAAEVNHNKRGGGLPKDAGDNAFVRALSNHNDSGVCANNHWPATYELVPTKDVEAGSAPAPDETRETWGKKLDFLLSIIGFAVDLANVWRFPYLCYKNGGADE</sequence>
<feature type="binding site" evidence="13">
    <location>
        <position position="108"/>
    </location>
    <ligand>
        <name>Na(+)</name>
        <dbReference type="ChEBI" id="CHEBI:29101"/>
        <label>1</label>
    </ligand>
</feature>
<keyword evidence="12" id="KW-0325">Glycoprotein</keyword>
<evidence type="ECO:0000313" key="15">
    <source>
        <dbReference type="EMBL" id="KAK2183133.1"/>
    </source>
</evidence>
<feature type="binding site" evidence="13">
    <location>
        <position position="101"/>
    </location>
    <ligand>
        <name>Na(+)</name>
        <dbReference type="ChEBI" id="CHEBI:29101"/>
        <label>1</label>
    </ligand>
</feature>
<accession>A0AAD9L671</accession>
<dbReference type="Pfam" id="PF00209">
    <property type="entry name" value="SNF"/>
    <property type="match status" value="1"/>
</dbReference>
<comment type="subcellular location">
    <subcellularLocation>
        <location evidence="1">Cell membrane</location>
        <topology evidence="1">Multi-pass membrane protein</topology>
    </subcellularLocation>
</comment>
<feature type="binding site" evidence="13">
    <location>
        <position position="104"/>
    </location>
    <ligand>
        <name>Na(+)</name>
        <dbReference type="ChEBI" id="CHEBI:29101"/>
        <label>1</label>
    </ligand>
</feature>
<organism evidence="15 16">
    <name type="scientific">Ridgeia piscesae</name>
    <name type="common">Tubeworm</name>
    <dbReference type="NCBI Taxonomy" id="27915"/>
    <lineage>
        <taxon>Eukaryota</taxon>
        <taxon>Metazoa</taxon>
        <taxon>Spiralia</taxon>
        <taxon>Lophotrochozoa</taxon>
        <taxon>Annelida</taxon>
        <taxon>Polychaeta</taxon>
        <taxon>Sedentaria</taxon>
        <taxon>Canalipalpata</taxon>
        <taxon>Sabellida</taxon>
        <taxon>Siboglinidae</taxon>
        <taxon>Ridgeia</taxon>
    </lineage>
</organism>
<keyword evidence="5 13" id="KW-0479">Metal-binding</keyword>
<proteinExistence type="predicted"/>
<evidence type="ECO:0000256" key="2">
    <source>
        <dbReference type="ARBA" id="ARBA00022448"/>
    </source>
</evidence>
<dbReference type="SUPFAM" id="SSF161070">
    <property type="entry name" value="SNF-like"/>
    <property type="match status" value="1"/>
</dbReference>
<evidence type="ECO:0000256" key="4">
    <source>
        <dbReference type="ARBA" id="ARBA00022692"/>
    </source>
</evidence>
<keyword evidence="11" id="KW-1015">Disulfide bond</keyword>
<keyword evidence="6" id="KW-0532">Neurotransmitter transport</keyword>
<evidence type="ECO:0000256" key="3">
    <source>
        <dbReference type="ARBA" id="ARBA00022475"/>
    </source>
</evidence>